<dbReference type="VEuPathDB" id="FungiDB:PADG_03703"/>
<protein>
    <recommendedName>
        <fullName evidence="2">Asl1-like glycosyl hydrolase catalytic domain-containing protein</fullName>
    </recommendedName>
</protein>
<sequence>MVSGFKYLFVSGLLASAASLPAADSNNISARTFPGKRGLAYNDPAVLATFAKNGGPFSWCYNWAGRGGGAPSTEFVPMLWGRRAFGTWNRDAQASLASGSGHLLAFNEPDLPSQASMSPQDAARAYQEYMNPLSGRARLGSPAVTNGGGSLGLGWMENFLNACAGRCKVDFLAIHWYDDATRVESFKSHVNAAIALARKHGIGKIWVTEFAGRGNDAAQVAFLQNVLPWLDTNPGVERYAYFKTDTPGDVSADHVADWIGQQPWRLSQARLQRQIRGD</sequence>
<evidence type="ECO:0000259" key="2">
    <source>
        <dbReference type="Pfam" id="PF11790"/>
    </source>
</evidence>
<dbReference type="Proteomes" id="UP000242814">
    <property type="component" value="Unassembled WGS sequence"/>
</dbReference>
<dbReference type="VEuPathDB" id="FungiDB:PABG_01703"/>
<dbReference type="AlphaFoldDB" id="A0A1D2JNW5"/>
<dbReference type="InterPro" id="IPR017853">
    <property type="entry name" value="GH"/>
</dbReference>
<evidence type="ECO:0000256" key="1">
    <source>
        <dbReference type="SAM" id="SignalP"/>
    </source>
</evidence>
<accession>A0A1D2JNW5</accession>
<dbReference type="GO" id="GO:0071966">
    <property type="term" value="P:fungal-type cell wall polysaccharide metabolic process"/>
    <property type="evidence" value="ECO:0007669"/>
    <property type="project" value="TreeGrafter"/>
</dbReference>
<dbReference type="InterPro" id="IPR053183">
    <property type="entry name" value="ASL1"/>
</dbReference>
<dbReference type="SUPFAM" id="SSF51445">
    <property type="entry name" value="(Trans)glycosidases"/>
    <property type="match status" value="1"/>
</dbReference>
<organism evidence="3 4">
    <name type="scientific">Paracoccidioides brasiliensis</name>
    <dbReference type="NCBI Taxonomy" id="121759"/>
    <lineage>
        <taxon>Eukaryota</taxon>
        <taxon>Fungi</taxon>
        <taxon>Dikarya</taxon>
        <taxon>Ascomycota</taxon>
        <taxon>Pezizomycotina</taxon>
        <taxon>Eurotiomycetes</taxon>
        <taxon>Eurotiomycetidae</taxon>
        <taxon>Onygenales</taxon>
        <taxon>Ajellomycetaceae</taxon>
        <taxon>Paracoccidioides</taxon>
    </lineage>
</organism>
<dbReference type="PANTHER" id="PTHR34154:SF10">
    <property type="entry name" value="ASL1-LIKE GLYCOSYL HYDROLASE CATALYTIC DOMAIN-CONTAINING PROTEIN"/>
    <property type="match status" value="1"/>
</dbReference>
<dbReference type="Gene3D" id="3.20.20.80">
    <property type="entry name" value="Glycosidases"/>
    <property type="match status" value="1"/>
</dbReference>
<proteinExistence type="predicted"/>
<keyword evidence="1" id="KW-0732">Signal</keyword>
<feature type="signal peptide" evidence="1">
    <location>
        <begin position="1"/>
        <end position="25"/>
    </location>
</feature>
<reference evidence="3 4" key="1">
    <citation type="submission" date="2016-06" db="EMBL/GenBank/DDBJ databases">
        <authorList>
            <person name="Kjaerup R.B."/>
            <person name="Dalgaard T.S."/>
            <person name="Juul-Madsen H.R."/>
        </authorList>
    </citation>
    <scope>NUCLEOTIDE SEQUENCE [LARGE SCALE GENOMIC DNA]</scope>
    <source>
        <strain evidence="3 4">Pb300</strain>
    </source>
</reference>
<comment type="caution">
    <text evidence="3">The sequence shown here is derived from an EMBL/GenBank/DDBJ whole genome shotgun (WGS) entry which is preliminary data.</text>
</comment>
<dbReference type="EMBL" id="LZYO01000016">
    <property type="protein sequence ID" value="ODH44774.1"/>
    <property type="molecule type" value="Genomic_DNA"/>
</dbReference>
<feature type="domain" description="Asl1-like glycosyl hydrolase catalytic" evidence="2">
    <location>
        <begin position="38"/>
        <end position="247"/>
    </location>
</feature>
<dbReference type="InterPro" id="IPR024655">
    <property type="entry name" value="Asl1_glyco_hydro_catalytic"/>
</dbReference>
<dbReference type="Pfam" id="PF11790">
    <property type="entry name" value="Glyco_hydro_cc"/>
    <property type="match status" value="1"/>
</dbReference>
<evidence type="ECO:0000313" key="3">
    <source>
        <dbReference type="EMBL" id="ODH44774.1"/>
    </source>
</evidence>
<name>A0A1D2JNW5_PARBR</name>
<evidence type="ECO:0000313" key="4">
    <source>
        <dbReference type="Proteomes" id="UP000242814"/>
    </source>
</evidence>
<dbReference type="GO" id="GO:0009277">
    <property type="term" value="C:fungal-type cell wall"/>
    <property type="evidence" value="ECO:0007669"/>
    <property type="project" value="TreeGrafter"/>
</dbReference>
<gene>
    <name evidence="3" type="ORF">ACO22_00764</name>
</gene>
<feature type="chain" id="PRO_5008902523" description="Asl1-like glycosyl hydrolase catalytic domain-containing protein" evidence="1">
    <location>
        <begin position="26"/>
        <end position="278"/>
    </location>
</feature>
<dbReference type="PANTHER" id="PTHR34154">
    <property type="entry name" value="ALKALI-SENSITIVE LINKAGE PROTEIN 1"/>
    <property type="match status" value="1"/>
</dbReference>